<keyword evidence="1" id="KW-0067">ATP-binding</keyword>
<reference evidence="4" key="1">
    <citation type="submission" date="2023-02" db="EMBL/GenBank/DDBJ databases">
        <title>Genome of toxic invasive species Heracleum sosnowskyi carries increased number of genes despite the absence of recent whole-genome duplications.</title>
        <authorList>
            <person name="Schelkunov M."/>
            <person name="Shtratnikova V."/>
            <person name="Makarenko M."/>
            <person name="Klepikova A."/>
            <person name="Omelchenko D."/>
            <person name="Novikova G."/>
            <person name="Obukhova E."/>
            <person name="Bogdanov V."/>
            <person name="Penin A."/>
            <person name="Logacheva M."/>
        </authorList>
    </citation>
    <scope>NUCLEOTIDE SEQUENCE</scope>
    <source>
        <strain evidence="4">Hsosn_3</strain>
        <tissue evidence="4">Leaf</tissue>
    </source>
</reference>
<comment type="caution">
    <text evidence="4">The sequence shown here is derived from an EMBL/GenBank/DDBJ whole genome shotgun (WGS) entry which is preliminary data.</text>
</comment>
<comment type="cofactor">
    <cofactor evidence="1">
        <name>Mg(2+)</name>
        <dbReference type="ChEBI" id="CHEBI:18420"/>
    </cofactor>
</comment>
<keyword evidence="1" id="KW-0347">Helicase</keyword>
<keyword evidence="5" id="KW-1185">Reference proteome</keyword>
<feature type="domain" description="DNA helicase Pif1-like DEAD-box helicase" evidence="2">
    <location>
        <begin position="762"/>
        <end position="816"/>
    </location>
</feature>
<dbReference type="Proteomes" id="UP001237642">
    <property type="component" value="Unassembled WGS sequence"/>
</dbReference>
<dbReference type="GO" id="GO:0006281">
    <property type="term" value="P:DNA repair"/>
    <property type="evidence" value="ECO:0007669"/>
    <property type="project" value="UniProtKB-KW"/>
</dbReference>
<dbReference type="GO" id="GO:0043139">
    <property type="term" value="F:5'-3' DNA helicase activity"/>
    <property type="evidence" value="ECO:0007669"/>
    <property type="project" value="UniProtKB-EC"/>
</dbReference>
<evidence type="ECO:0000259" key="2">
    <source>
        <dbReference type="Pfam" id="PF05970"/>
    </source>
</evidence>
<evidence type="ECO:0000256" key="1">
    <source>
        <dbReference type="RuleBase" id="RU363044"/>
    </source>
</evidence>
<feature type="domain" description="Helitron helicase-like" evidence="3">
    <location>
        <begin position="608"/>
        <end position="640"/>
    </location>
</feature>
<proteinExistence type="inferred from homology"/>
<keyword evidence="1" id="KW-0233">DNA recombination</keyword>
<sequence>MNSEARITPASDRLLNYDCGMMEEDVAPSNTVAPLPEDSFLDENISFAKRTRREEFLHSPCPNVSKCPLLFNVFNYDVSMMKEKQGLMKENYKPRINKENVDPQQQIPAQKTAPQIGKCFSPWTPLSNVSNETTKRFSPQTPLYNVSNETRKRFSPRSPLSNVSTICDSSSCLQKEIWELNRPKKRLDTPLCTRTSIFHSNVKECTLGQNRGLLNTAQTLDFDMGTDFAQSHRTIDEIDYSRIVGFDVQEPDFYSDEEEVEDVNSWSYDNERKGGKDVVPIEYASLGAPNVQCDKCQACMWKEERTNKNVKRGRPEFSLCCAKGQIQLPKEKPTPSYLWQLYNDSKKGPRFKEGIRLYNSLFAFTSTGGRVDHSINCGGAPYIYRLNGQNHHLFGSLIPDDGQDPKFCQLYIYDTGNEVKNRMKWINVRDGKTVHAEIVEALMKMLDEKNELVKEFRTQRDRFKEGEVTDLEITLKVSRADDGRENHVGPSDEIAGIMVGDLDDNYGFHDIVIHSYEDGLQRISDIHPKLMALQYPLLFPHGDDGFHVHLSYGSAGNKSSRKRALISQKEYYSYKFQVRRNEGMTPRLGGRLFQQYMVDAFSTIEQAHDIKKKSFFGKCLGVMYVIEFQKRGLPHVHMLIWHFPKKYSPSTTFDESGFPMYKRRNNDLSKLWNNHCRHMIDDILMMRRKISGNQHLLLNDKQLEFYALAEIHKLLRSIGKSLKHFADMPQPPRNYLDCDANNLIIEETSYDISEMETLHKDLIGNSITRSRLWKTVKLNQLIHNMRINKGNNEFEVKRMKDFAQWVLDIGDGKIDRALNGDEEEDITIPSEFCNLDNVNSLDDMIDSTFPDLIENYKDPKYLSERAILTPRNNTVSHVNALIVEKIPGDSFSYFSVDSAEEFPGTTISRVTSPEGLKFFIESEMGTPTNITQNVVYKEVFQNLPLI</sequence>
<dbReference type="GO" id="GO:0000723">
    <property type="term" value="P:telomere maintenance"/>
    <property type="evidence" value="ECO:0007669"/>
    <property type="project" value="InterPro"/>
</dbReference>
<accession>A0AAD8IMJ3</accession>
<dbReference type="InterPro" id="IPR025476">
    <property type="entry name" value="Helitron_helicase-like"/>
</dbReference>
<keyword evidence="1" id="KW-0547">Nucleotide-binding</keyword>
<dbReference type="PANTHER" id="PTHR45786:SF74">
    <property type="entry name" value="ATP-DEPENDENT DNA HELICASE"/>
    <property type="match status" value="1"/>
</dbReference>
<keyword evidence="1" id="KW-0227">DNA damage</keyword>
<keyword evidence="1" id="KW-0234">DNA repair</keyword>
<dbReference type="GO" id="GO:0016787">
    <property type="term" value="F:hydrolase activity"/>
    <property type="evidence" value="ECO:0007669"/>
    <property type="project" value="UniProtKB-KW"/>
</dbReference>
<organism evidence="4 5">
    <name type="scientific">Heracleum sosnowskyi</name>
    <dbReference type="NCBI Taxonomy" id="360622"/>
    <lineage>
        <taxon>Eukaryota</taxon>
        <taxon>Viridiplantae</taxon>
        <taxon>Streptophyta</taxon>
        <taxon>Embryophyta</taxon>
        <taxon>Tracheophyta</taxon>
        <taxon>Spermatophyta</taxon>
        <taxon>Magnoliopsida</taxon>
        <taxon>eudicotyledons</taxon>
        <taxon>Gunneridae</taxon>
        <taxon>Pentapetalae</taxon>
        <taxon>asterids</taxon>
        <taxon>campanulids</taxon>
        <taxon>Apiales</taxon>
        <taxon>Apiaceae</taxon>
        <taxon>Apioideae</taxon>
        <taxon>apioid superclade</taxon>
        <taxon>Tordylieae</taxon>
        <taxon>Tordyliinae</taxon>
        <taxon>Heracleum</taxon>
    </lineage>
</organism>
<dbReference type="Pfam" id="PF05970">
    <property type="entry name" value="PIF1"/>
    <property type="match status" value="1"/>
</dbReference>
<gene>
    <name evidence="4" type="ORF">POM88_015611</name>
</gene>
<comment type="catalytic activity">
    <reaction evidence="1">
        <text>ATP + H2O = ADP + phosphate + H(+)</text>
        <dbReference type="Rhea" id="RHEA:13065"/>
        <dbReference type="ChEBI" id="CHEBI:15377"/>
        <dbReference type="ChEBI" id="CHEBI:15378"/>
        <dbReference type="ChEBI" id="CHEBI:30616"/>
        <dbReference type="ChEBI" id="CHEBI:43474"/>
        <dbReference type="ChEBI" id="CHEBI:456216"/>
        <dbReference type="EC" id="5.6.2.3"/>
    </reaction>
</comment>
<dbReference type="EC" id="5.6.2.3" evidence="1"/>
<evidence type="ECO:0000313" key="4">
    <source>
        <dbReference type="EMBL" id="KAK1387433.1"/>
    </source>
</evidence>
<dbReference type="GO" id="GO:0005524">
    <property type="term" value="F:ATP binding"/>
    <property type="evidence" value="ECO:0007669"/>
    <property type="project" value="UniProtKB-KW"/>
</dbReference>
<dbReference type="InterPro" id="IPR010285">
    <property type="entry name" value="DNA_helicase_pif1-like_DEAD"/>
</dbReference>
<dbReference type="GO" id="GO:0006310">
    <property type="term" value="P:DNA recombination"/>
    <property type="evidence" value="ECO:0007669"/>
    <property type="project" value="UniProtKB-KW"/>
</dbReference>
<comment type="similarity">
    <text evidence="1">Belongs to the helicase family.</text>
</comment>
<evidence type="ECO:0000259" key="3">
    <source>
        <dbReference type="Pfam" id="PF14214"/>
    </source>
</evidence>
<dbReference type="EMBL" id="JAUIZM010000004">
    <property type="protein sequence ID" value="KAK1387433.1"/>
    <property type="molecule type" value="Genomic_DNA"/>
</dbReference>
<protein>
    <recommendedName>
        <fullName evidence="1">ATP-dependent DNA helicase</fullName>
        <ecNumber evidence="1">5.6.2.3</ecNumber>
    </recommendedName>
</protein>
<dbReference type="AlphaFoldDB" id="A0AAD8IMJ3"/>
<name>A0AAD8IMJ3_9APIA</name>
<dbReference type="PANTHER" id="PTHR45786">
    <property type="entry name" value="DNA BINDING PROTEIN-LIKE"/>
    <property type="match status" value="1"/>
</dbReference>
<evidence type="ECO:0000313" key="5">
    <source>
        <dbReference type="Proteomes" id="UP001237642"/>
    </source>
</evidence>
<keyword evidence="1" id="KW-0378">Hydrolase</keyword>
<dbReference type="Pfam" id="PF14214">
    <property type="entry name" value="Helitron_like_N"/>
    <property type="match status" value="1"/>
</dbReference>
<reference evidence="4" key="2">
    <citation type="submission" date="2023-05" db="EMBL/GenBank/DDBJ databases">
        <authorList>
            <person name="Schelkunov M.I."/>
        </authorList>
    </citation>
    <scope>NUCLEOTIDE SEQUENCE</scope>
    <source>
        <strain evidence="4">Hsosn_3</strain>
        <tissue evidence="4">Leaf</tissue>
    </source>
</reference>